<proteinExistence type="predicted"/>
<dbReference type="OrthoDB" id="10021083at2"/>
<dbReference type="Proteomes" id="UP000321907">
    <property type="component" value="Unassembled WGS sequence"/>
</dbReference>
<evidence type="ECO:0000313" key="2">
    <source>
        <dbReference type="Proteomes" id="UP000321907"/>
    </source>
</evidence>
<gene>
    <name evidence="1" type="ORF">FUA23_21830</name>
</gene>
<protein>
    <submittedName>
        <fullName evidence="1">Uncharacterized protein</fullName>
    </submittedName>
</protein>
<evidence type="ECO:0000313" key="1">
    <source>
        <dbReference type="EMBL" id="TXF82343.1"/>
    </source>
</evidence>
<organism evidence="1 2">
    <name type="scientific">Neolewinella aurantiaca</name>
    <dbReference type="NCBI Taxonomy" id="2602767"/>
    <lineage>
        <taxon>Bacteria</taxon>
        <taxon>Pseudomonadati</taxon>
        <taxon>Bacteroidota</taxon>
        <taxon>Saprospiria</taxon>
        <taxon>Saprospirales</taxon>
        <taxon>Lewinellaceae</taxon>
        <taxon>Neolewinella</taxon>
    </lineage>
</organism>
<keyword evidence="2" id="KW-1185">Reference proteome</keyword>
<reference evidence="1 2" key="1">
    <citation type="submission" date="2019-08" db="EMBL/GenBank/DDBJ databases">
        <title>Lewinella sp. strain SSH13 Genome sequencing and assembly.</title>
        <authorList>
            <person name="Kim I."/>
        </authorList>
    </citation>
    <scope>NUCLEOTIDE SEQUENCE [LARGE SCALE GENOMIC DNA]</scope>
    <source>
        <strain evidence="1 2">SSH13</strain>
    </source>
</reference>
<dbReference type="EMBL" id="VOXD01000069">
    <property type="protein sequence ID" value="TXF82343.1"/>
    <property type="molecule type" value="Genomic_DNA"/>
</dbReference>
<dbReference type="RefSeq" id="WP_147932903.1">
    <property type="nucleotide sequence ID" value="NZ_VOXD01000069.1"/>
</dbReference>
<accession>A0A5C7F3U3</accession>
<dbReference type="AlphaFoldDB" id="A0A5C7F3U3"/>
<sequence length="321" mass="37120">MSKKIGSYFTFILATALIASIPSRINDRVSSLISHMYGEKSYYVYEDETIDRAIKNFYLDSLSYKVFYLEPKNISYDLSGSDLGYTVSKIGNALPQNTNGEFRARSRNLSSVYGDLLKDIKSDQYHKENLDKYAKDFLDYNRNNIGSSIFNFLSYTSPSISNTEREYEDKFSVLNDTISSYYASLISPLDSTLSINVKISTFRRIVKFKIEREWLSSSLLARESEHDCRLSSKYFRRGGPLEYIPQEFWVRGSDKIVVEVEKPEEILEIRSWRSDKLLIIPQNNELSNFYINSPIEGPNKQVHAIKLPRELRLVSIIAEKV</sequence>
<comment type="caution">
    <text evidence="1">The sequence shown here is derived from an EMBL/GenBank/DDBJ whole genome shotgun (WGS) entry which is preliminary data.</text>
</comment>
<name>A0A5C7F3U3_9BACT</name>